<dbReference type="EMBL" id="CP021121">
    <property type="protein sequence ID" value="ARQ67672.1"/>
    <property type="molecule type" value="Genomic_DNA"/>
</dbReference>
<sequence>MKIRHTVAVAALGAALATCLTAGPAAADRSNPGPDNGVRVTSTDTGSAEVDALALPGRFYVDGARIRSAPHLDAAVRGLGYRSHSVTVHCGTRGPLETYWFRITNNTTGVSGYIEQSVGGPSRDPGGC</sequence>
<dbReference type="RefSeq" id="WP_086157195.1">
    <property type="nucleotide sequence ID" value="NZ_CP021121.1"/>
</dbReference>
<organism evidence="3 4">
    <name type="scientific">Streptomyces marincola</name>
    <dbReference type="NCBI Taxonomy" id="2878388"/>
    <lineage>
        <taxon>Bacteria</taxon>
        <taxon>Bacillati</taxon>
        <taxon>Actinomycetota</taxon>
        <taxon>Actinomycetes</taxon>
        <taxon>Kitasatosporales</taxon>
        <taxon>Streptomycetaceae</taxon>
        <taxon>Streptomyces</taxon>
    </lineage>
</organism>
<dbReference type="AlphaFoldDB" id="A0A1W7CSH0"/>
<evidence type="ECO:0000313" key="4">
    <source>
        <dbReference type="Proteomes" id="UP000194218"/>
    </source>
</evidence>
<evidence type="ECO:0008006" key="5">
    <source>
        <dbReference type="Google" id="ProtNLM"/>
    </source>
</evidence>
<keyword evidence="4" id="KW-1185">Reference proteome</keyword>
<feature type="signal peptide" evidence="2">
    <location>
        <begin position="1"/>
        <end position="27"/>
    </location>
</feature>
<evidence type="ECO:0000256" key="1">
    <source>
        <dbReference type="SAM" id="MobiDB-lite"/>
    </source>
</evidence>
<evidence type="ECO:0000256" key="2">
    <source>
        <dbReference type="SAM" id="SignalP"/>
    </source>
</evidence>
<reference evidence="3 4" key="1">
    <citation type="submission" date="2017-05" db="EMBL/GenBank/DDBJ databases">
        <title>Complete genome sequence of Streptomyces sp. SCSIO 03032 revealed the diverse biosynthetic pathways for its bioactive secondary metabolites.</title>
        <authorList>
            <person name="Ma L."/>
            <person name="Zhu Y."/>
            <person name="Zhang W."/>
            <person name="Zhang G."/>
            <person name="Tian X."/>
            <person name="Zhang S."/>
            <person name="Zhang C."/>
        </authorList>
    </citation>
    <scope>NUCLEOTIDE SEQUENCE [LARGE SCALE GENOMIC DNA]</scope>
    <source>
        <strain evidence="3 4">SCSIO 03032</strain>
    </source>
</reference>
<dbReference type="Proteomes" id="UP000194218">
    <property type="component" value="Chromosome"/>
</dbReference>
<keyword evidence="2" id="KW-0732">Signal</keyword>
<feature type="chain" id="PRO_5013162365" description="SH3 domain-containing protein" evidence="2">
    <location>
        <begin position="28"/>
        <end position="128"/>
    </location>
</feature>
<evidence type="ECO:0000313" key="3">
    <source>
        <dbReference type="EMBL" id="ARQ67672.1"/>
    </source>
</evidence>
<dbReference type="KEGG" id="smao:CAG99_01460"/>
<feature type="region of interest" description="Disordered" evidence="1">
    <location>
        <begin position="25"/>
        <end position="45"/>
    </location>
</feature>
<gene>
    <name evidence="3" type="ORF">CAG99_01460</name>
</gene>
<proteinExistence type="predicted"/>
<accession>A0A1W7CSH0</accession>
<protein>
    <recommendedName>
        <fullName evidence="5">SH3 domain-containing protein</fullName>
    </recommendedName>
</protein>
<dbReference type="OrthoDB" id="3694515at2"/>
<name>A0A1W7CSH0_9ACTN</name>